<dbReference type="EMBL" id="CP016796">
    <property type="protein sequence ID" value="API87604.1"/>
    <property type="molecule type" value="Genomic_DNA"/>
</dbReference>
<proteinExistence type="predicted"/>
<sequence length="229" mass="26533">MKNLLSLLVLASLITSCSTYNGPIFKASNYVSTNVGSTYHYKRVDLKTKKKIFLDITIESCNSDKTKCLYTTKIFNSQDKMIGKYNMYYTINDDSFFTKGSIRVTDNFYKDSSILLPEKLRLNREVDMQHPERYGDVREKLIVHKEIPSFEINNHKYENCLNIIFETITPLGERKLKIVTDETDCKNIGTVKKEMAIYSLIPVSNPNYDNYVLKATYIDTLQNISHKNN</sequence>
<reference evidence="2 3" key="1">
    <citation type="journal article" date="2016" name="Appl. Environ. Microbiol.">
        <title>Whole genome relationships among Francisella bacteria of diverse origin define new species and provide specific regions for detection.</title>
        <authorList>
            <person name="Challacombe J.F."/>
            <person name="Petersen J.M."/>
            <person name="Gallegos-Graves V."/>
            <person name="Hodge D."/>
            <person name="Pillai S."/>
            <person name="Kuske C.R."/>
        </authorList>
    </citation>
    <scope>NUCLEOTIDE SEQUENCE [LARGE SCALE GENOMIC DNA]</scope>
    <source>
        <strain evidence="3">TX07-7310</strain>
    </source>
</reference>
<organism evidence="2 3">
    <name type="scientific">Francisella uliginis</name>
    <dbReference type="NCBI Taxonomy" id="573570"/>
    <lineage>
        <taxon>Bacteria</taxon>
        <taxon>Pseudomonadati</taxon>
        <taxon>Pseudomonadota</taxon>
        <taxon>Gammaproteobacteria</taxon>
        <taxon>Thiotrichales</taxon>
        <taxon>Francisellaceae</taxon>
        <taxon>Francisella</taxon>
    </lineage>
</organism>
<dbReference type="RefSeq" id="WP_072713385.1">
    <property type="nucleotide sequence ID" value="NZ_CP016796.1"/>
</dbReference>
<accession>A0A1L4BUS9</accession>
<evidence type="ECO:0008006" key="4">
    <source>
        <dbReference type="Google" id="ProtNLM"/>
    </source>
</evidence>
<keyword evidence="1" id="KW-0732">Signal</keyword>
<gene>
    <name evidence="2" type="ORF">F7310_09670</name>
</gene>
<keyword evidence="3" id="KW-1185">Reference proteome</keyword>
<feature type="signal peptide" evidence="1">
    <location>
        <begin position="1"/>
        <end position="21"/>
    </location>
</feature>
<dbReference type="AlphaFoldDB" id="A0A1L4BUS9"/>
<protein>
    <recommendedName>
        <fullName evidence="4">Lipoprotein</fullName>
    </recommendedName>
</protein>
<dbReference type="KEGG" id="frx:F7310_09670"/>
<evidence type="ECO:0000313" key="2">
    <source>
        <dbReference type="EMBL" id="API87604.1"/>
    </source>
</evidence>
<dbReference type="Proteomes" id="UP000184222">
    <property type="component" value="Chromosome"/>
</dbReference>
<name>A0A1L4BUS9_9GAMM</name>
<dbReference type="OrthoDB" id="5604506at2"/>
<feature type="chain" id="PRO_5013018569" description="Lipoprotein" evidence="1">
    <location>
        <begin position="22"/>
        <end position="229"/>
    </location>
</feature>
<dbReference type="PROSITE" id="PS51257">
    <property type="entry name" value="PROKAR_LIPOPROTEIN"/>
    <property type="match status" value="1"/>
</dbReference>
<evidence type="ECO:0000313" key="3">
    <source>
        <dbReference type="Proteomes" id="UP000184222"/>
    </source>
</evidence>
<evidence type="ECO:0000256" key="1">
    <source>
        <dbReference type="SAM" id="SignalP"/>
    </source>
</evidence>